<gene>
    <name evidence="1" type="ORF">BEMITA_LOCUS13229</name>
</gene>
<organism evidence="1 2">
    <name type="scientific">Bemisia tabaci</name>
    <name type="common">Sweetpotato whitefly</name>
    <name type="synonym">Aleurodes tabaci</name>
    <dbReference type="NCBI Taxonomy" id="7038"/>
    <lineage>
        <taxon>Eukaryota</taxon>
        <taxon>Metazoa</taxon>
        <taxon>Ecdysozoa</taxon>
        <taxon>Arthropoda</taxon>
        <taxon>Hexapoda</taxon>
        <taxon>Insecta</taxon>
        <taxon>Pterygota</taxon>
        <taxon>Neoptera</taxon>
        <taxon>Paraneoptera</taxon>
        <taxon>Hemiptera</taxon>
        <taxon>Sternorrhyncha</taxon>
        <taxon>Aleyrodoidea</taxon>
        <taxon>Aleyrodidae</taxon>
        <taxon>Aleyrodinae</taxon>
        <taxon>Bemisia</taxon>
    </lineage>
</organism>
<evidence type="ECO:0000313" key="2">
    <source>
        <dbReference type="Proteomes" id="UP001152759"/>
    </source>
</evidence>
<name>A0A9P0AP58_BEMTA</name>
<accession>A0A9P0AP58</accession>
<reference evidence="1" key="1">
    <citation type="submission" date="2021-12" db="EMBL/GenBank/DDBJ databases">
        <authorList>
            <person name="King R."/>
        </authorList>
    </citation>
    <scope>NUCLEOTIDE SEQUENCE</scope>
</reference>
<protein>
    <submittedName>
        <fullName evidence="1">Uncharacterized protein</fullName>
    </submittedName>
</protein>
<proteinExistence type="predicted"/>
<dbReference type="AlphaFoldDB" id="A0A9P0AP58"/>
<dbReference type="Proteomes" id="UP001152759">
    <property type="component" value="Chromosome 8"/>
</dbReference>
<keyword evidence="2" id="KW-1185">Reference proteome</keyword>
<sequence length="81" mass="9441">MLQEFTMATARSRPSIEKGSSNILMCRQWWKVCWIYGDQEKYYRQLYARRPSNQGAFSPPTSQPSAVLAVHQQELTLKESE</sequence>
<evidence type="ECO:0000313" key="1">
    <source>
        <dbReference type="EMBL" id="CAH0394990.1"/>
    </source>
</evidence>
<dbReference type="EMBL" id="OU963869">
    <property type="protein sequence ID" value="CAH0394990.1"/>
    <property type="molecule type" value="Genomic_DNA"/>
</dbReference>